<dbReference type="PANTHER" id="PTHR33383">
    <property type="entry name" value="MEMBRANE PROTEIN INSERTION EFFICIENCY FACTOR-RELATED"/>
    <property type="match status" value="1"/>
</dbReference>
<dbReference type="PANTHER" id="PTHR33383:SF1">
    <property type="entry name" value="MEMBRANE PROTEIN INSERTION EFFICIENCY FACTOR-RELATED"/>
    <property type="match status" value="1"/>
</dbReference>
<protein>
    <recommendedName>
        <fullName evidence="1">Putative membrane protein insertion efficiency factor</fullName>
    </recommendedName>
</protein>
<dbReference type="Proteomes" id="UP000005845">
    <property type="component" value="Unassembled WGS sequence"/>
</dbReference>
<comment type="function">
    <text evidence="1">Could be involved in insertion of integral membrane proteins into the membrane.</text>
</comment>
<organism evidence="3 4">
    <name type="scientific">Gordonia sputi NBRC 100414</name>
    <dbReference type="NCBI Taxonomy" id="1089453"/>
    <lineage>
        <taxon>Bacteria</taxon>
        <taxon>Bacillati</taxon>
        <taxon>Actinomycetota</taxon>
        <taxon>Actinomycetes</taxon>
        <taxon>Mycobacteriales</taxon>
        <taxon>Gordoniaceae</taxon>
        <taxon>Gordonia</taxon>
    </lineage>
</organism>
<dbReference type="InterPro" id="IPR002696">
    <property type="entry name" value="Membr_insert_effic_factor_YidD"/>
</dbReference>
<accession>H5U0N3</accession>
<sequence>MSASSTQAFIRFCHLLPRRVVIFLIELYRTWVSPLRLPTCRFEPTCSGYAVEALTRHGFFYGGAQSVIRLLKCGPWHKPGYDPVPEESFRWPWMSRPDQGSDDQGLEDQGSEDQQDQEFPSTHDGSADGGPAVRGRVITEDTTISVGVSAKSEG</sequence>
<keyword evidence="4" id="KW-1185">Reference proteome</keyword>
<dbReference type="AlphaFoldDB" id="H5U0N3"/>
<dbReference type="eggNOG" id="COG0759">
    <property type="taxonomic scope" value="Bacteria"/>
</dbReference>
<comment type="subcellular location">
    <subcellularLocation>
        <location evidence="1">Cell membrane</location>
        <topology evidence="1">Peripheral membrane protein</topology>
        <orientation evidence="1">Cytoplasmic side</orientation>
    </subcellularLocation>
</comment>
<dbReference type="SMART" id="SM01234">
    <property type="entry name" value="Haemolytic"/>
    <property type="match status" value="1"/>
</dbReference>
<dbReference type="GO" id="GO:0005886">
    <property type="term" value="C:plasma membrane"/>
    <property type="evidence" value="ECO:0007669"/>
    <property type="project" value="UniProtKB-SubCell"/>
</dbReference>
<feature type="region of interest" description="Disordered" evidence="2">
    <location>
        <begin position="87"/>
        <end position="154"/>
    </location>
</feature>
<dbReference type="NCBIfam" id="TIGR00278">
    <property type="entry name" value="membrane protein insertion efficiency factor YidD"/>
    <property type="match status" value="1"/>
</dbReference>
<evidence type="ECO:0000256" key="1">
    <source>
        <dbReference type="HAMAP-Rule" id="MF_00386"/>
    </source>
</evidence>
<evidence type="ECO:0000313" key="3">
    <source>
        <dbReference type="EMBL" id="GAB39301.1"/>
    </source>
</evidence>
<name>H5U0N3_9ACTN</name>
<dbReference type="HAMAP" id="MF_00386">
    <property type="entry name" value="UPF0161_YidD"/>
    <property type="match status" value="1"/>
</dbReference>
<dbReference type="EMBL" id="BAFC01000062">
    <property type="protein sequence ID" value="GAB39301.1"/>
    <property type="molecule type" value="Genomic_DNA"/>
</dbReference>
<dbReference type="RefSeq" id="WP_005205907.1">
    <property type="nucleotide sequence ID" value="NZ_BAFC01000062.1"/>
</dbReference>
<feature type="compositionally biased region" description="Acidic residues" evidence="2">
    <location>
        <begin position="100"/>
        <end position="116"/>
    </location>
</feature>
<gene>
    <name evidence="3" type="ORF">GOSPT_062_00360</name>
</gene>
<comment type="similarity">
    <text evidence="1">Belongs to the UPF0161 family.</text>
</comment>
<keyword evidence="1" id="KW-0472">Membrane</keyword>
<evidence type="ECO:0000313" key="4">
    <source>
        <dbReference type="Proteomes" id="UP000005845"/>
    </source>
</evidence>
<reference evidence="3 4" key="1">
    <citation type="submission" date="2012-02" db="EMBL/GenBank/DDBJ databases">
        <title>Whole genome shotgun sequence of Gordonia sputi NBRC 100414.</title>
        <authorList>
            <person name="Yoshida I."/>
            <person name="Hosoyama A."/>
            <person name="Tsuchikane K."/>
            <person name="Katsumata H."/>
            <person name="Yamazaki S."/>
            <person name="Fujita N."/>
        </authorList>
    </citation>
    <scope>NUCLEOTIDE SEQUENCE [LARGE SCALE GENOMIC DNA]</scope>
    <source>
        <strain evidence="3 4">NBRC 100414</strain>
    </source>
</reference>
<dbReference type="Pfam" id="PF01809">
    <property type="entry name" value="YidD"/>
    <property type="match status" value="1"/>
</dbReference>
<evidence type="ECO:0000256" key="2">
    <source>
        <dbReference type="SAM" id="MobiDB-lite"/>
    </source>
</evidence>
<comment type="caution">
    <text evidence="3">The sequence shown here is derived from an EMBL/GenBank/DDBJ whole genome shotgun (WGS) entry which is preliminary data.</text>
</comment>
<keyword evidence="1" id="KW-1003">Cell membrane</keyword>
<proteinExistence type="inferred from homology"/>